<organism evidence="1">
    <name type="scientific">anaerobic digester metagenome</name>
    <dbReference type="NCBI Taxonomy" id="1263854"/>
    <lineage>
        <taxon>unclassified sequences</taxon>
        <taxon>metagenomes</taxon>
        <taxon>ecological metagenomes</taxon>
    </lineage>
</organism>
<evidence type="ECO:0008006" key="2">
    <source>
        <dbReference type="Google" id="ProtNLM"/>
    </source>
</evidence>
<gene>
    <name evidence="1" type="ORF">SCFA_1510002</name>
</gene>
<dbReference type="AlphaFoldDB" id="A0A485LWV5"/>
<dbReference type="Gene3D" id="3.10.450.50">
    <property type="match status" value="1"/>
</dbReference>
<name>A0A485LWV5_9ZZZZ</name>
<dbReference type="EMBL" id="CAADRM010000059">
    <property type="protein sequence ID" value="VFU12929.1"/>
    <property type="molecule type" value="Genomic_DNA"/>
</dbReference>
<dbReference type="InterPro" id="IPR032710">
    <property type="entry name" value="NTF2-like_dom_sf"/>
</dbReference>
<proteinExistence type="predicted"/>
<evidence type="ECO:0000313" key="1">
    <source>
        <dbReference type="EMBL" id="VFU12929.1"/>
    </source>
</evidence>
<reference evidence="1" key="1">
    <citation type="submission" date="2019-03" db="EMBL/GenBank/DDBJ databases">
        <authorList>
            <person name="Hao L."/>
        </authorList>
    </citation>
    <scope>NUCLEOTIDE SEQUENCE</scope>
</reference>
<protein>
    <recommendedName>
        <fullName evidence="2">SnoaL-like domain-containing protein</fullName>
    </recommendedName>
</protein>
<sequence length="125" mass="14342">MNVRTTREVFEDHLDLAQRGDLETDIERNFAQDCVLLTGYGVFRGHQGVREAAELLDNQLGKVQYIYSNRLWHEEVAFLEWSAESGRACIEDGADSYWVRDGLIRVMTIHYTVREKAPGEYDTGG</sequence>
<dbReference type="SUPFAM" id="SSF54427">
    <property type="entry name" value="NTF2-like"/>
    <property type="match status" value="1"/>
</dbReference>
<accession>A0A485LWV5</accession>